<name>E1QRB8_VULDI</name>
<dbReference type="Pfam" id="PF13450">
    <property type="entry name" value="NAD_binding_8"/>
    <property type="match status" value="1"/>
</dbReference>
<accession>E1QRB8</accession>
<evidence type="ECO:0000313" key="7">
    <source>
        <dbReference type="EMBL" id="ADN50615.1"/>
    </source>
</evidence>
<feature type="domain" description="NADH:flavin oxidoreductase/NADH oxidase N-terminal" evidence="6">
    <location>
        <begin position="5"/>
        <end position="321"/>
    </location>
</feature>
<evidence type="ECO:0000256" key="4">
    <source>
        <dbReference type="ARBA" id="ARBA00022857"/>
    </source>
</evidence>
<comment type="cofactor">
    <cofactor evidence="1">
        <name>FMN</name>
        <dbReference type="ChEBI" id="CHEBI:58210"/>
    </cofactor>
</comment>
<evidence type="ECO:0000313" key="8">
    <source>
        <dbReference type="Proteomes" id="UP000006681"/>
    </source>
</evidence>
<dbReference type="KEGG" id="vdi:Vdis_1229"/>
<dbReference type="InterPro" id="IPR044152">
    <property type="entry name" value="YqjM-like"/>
</dbReference>
<dbReference type="GO" id="GO:0010181">
    <property type="term" value="F:FMN binding"/>
    <property type="evidence" value="ECO:0007669"/>
    <property type="project" value="InterPro"/>
</dbReference>
<dbReference type="EMBL" id="CP002100">
    <property type="protein sequence ID" value="ADN50615.1"/>
    <property type="molecule type" value="Genomic_DNA"/>
</dbReference>
<evidence type="ECO:0000256" key="3">
    <source>
        <dbReference type="ARBA" id="ARBA00022643"/>
    </source>
</evidence>
<organism evidence="7 8">
    <name type="scientific">Vulcanisaeta distributa (strain DSM 14429 / JCM 11212 / NBRC 100878 / IC-017)</name>
    <dbReference type="NCBI Taxonomy" id="572478"/>
    <lineage>
        <taxon>Archaea</taxon>
        <taxon>Thermoproteota</taxon>
        <taxon>Thermoprotei</taxon>
        <taxon>Thermoproteales</taxon>
        <taxon>Thermoproteaceae</taxon>
        <taxon>Vulcanisaeta</taxon>
    </lineage>
</organism>
<gene>
    <name evidence="7" type="ordered locus">Vdis_1229</name>
</gene>
<evidence type="ECO:0000256" key="5">
    <source>
        <dbReference type="ARBA" id="ARBA00023002"/>
    </source>
</evidence>
<keyword evidence="3" id="KW-0288">FMN</keyword>
<dbReference type="Pfam" id="PF00724">
    <property type="entry name" value="Oxidored_FMN"/>
    <property type="match status" value="1"/>
</dbReference>
<dbReference type="CDD" id="cd02803">
    <property type="entry name" value="OYE_like_FMN_family"/>
    <property type="match status" value="1"/>
</dbReference>
<evidence type="ECO:0000256" key="1">
    <source>
        <dbReference type="ARBA" id="ARBA00001917"/>
    </source>
</evidence>
<dbReference type="GO" id="GO:0050661">
    <property type="term" value="F:NADP binding"/>
    <property type="evidence" value="ECO:0007669"/>
    <property type="project" value="InterPro"/>
</dbReference>
<reference evidence="8" key="2">
    <citation type="journal article" date="2010" name="Stand. Genomic Sci.">
        <title>Complete genome sequence of Vulcanisaeta distributa type strain (IC-017T).</title>
        <authorList>
            <person name="Mavromatis K."/>
            <person name="Sikorski J."/>
            <person name="Pabst E."/>
            <person name="Teshima H."/>
            <person name="Lapidus A."/>
            <person name="Lucas S."/>
            <person name="Nolan M."/>
            <person name="Glavina Del Rio T."/>
            <person name="Cheng J."/>
            <person name="Bruce D."/>
            <person name="Goodwin L."/>
            <person name="Pitluck S."/>
            <person name="Liolios K."/>
            <person name="Ivanova N."/>
            <person name="Mikhailova N."/>
            <person name="Pati A."/>
            <person name="Chen A."/>
            <person name="Palaniappan K."/>
            <person name="Land M."/>
            <person name="Hauser L."/>
            <person name="Chang Y."/>
            <person name="Jeffries C."/>
            <person name="Rohde M."/>
            <person name="Spring S."/>
            <person name="Goker M."/>
            <person name="Wirth R."/>
            <person name="Woyke T."/>
            <person name="Bristow J."/>
            <person name="Eisen J."/>
            <person name="Markowitz V."/>
            <person name="Hugenholtz P."/>
            <person name="Klenk H."/>
            <person name="Kyrpides N."/>
        </authorList>
    </citation>
    <scope>NUCLEOTIDE SEQUENCE [LARGE SCALE GENOMIC DNA]</scope>
    <source>
        <strain evidence="8">DSM 14429 / JCM 11212 / NBRC 100878 / IC-017</strain>
    </source>
</reference>
<dbReference type="STRING" id="572478.Vdis_1229"/>
<dbReference type="InterPro" id="IPR013785">
    <property type="entry name" value="Aldolase_TIM"/>
</dbReference>
<dbReference type="RefSeq" id="WP_013336340.1">
    <property type="nucleotide sequence ID" value="NC_014537.1"/>
</dbReference>
<proteinExistence type="predicted"/>
<dbReference type="OrthoDB" id="24876at2157"/>
<dbReference type="AlphaFoldDB" id="E1QRB8"/>
<dbReference type="Gene3D" id="3.40.50.720">
    <property type="entry name" value="NAD(P)-binding Rossmann-like Domain"/>
    <property type="match status" value="1"/>
</dbReference>
<keyword evidence="8" id="KW-1185">Reference proteome</keyword>
<dbReference type="Gene3D" id="3.20.20.70">
    <property type="entry name" value="Aldolase class I"/>
    <property type="match status" value="1"/>
</dbReference>
<keyword evidence="5" id="KW-0560">Oxidoreductase</keyword>
<sequence length="555" mass="62953">MSFNKLFEPITVGDVELSNRIVMSPMATNLATPEGYPTEELVMYYVRRASVGLIITEYTYVNRVDARGTPNQLGLYSDDLIPKFARLTEAIHNAGTKIFVQLVHVGRKTRRDLIWNNTPIAPSNVPLLEPVREMSEDDINRVINDFVKAAIRAERSGFDGIELHGAHGYLIAQFLSPAVNRRSDRYRDGVIFLEELLKEVRSVVSIPIGLRISVTEFDNEGLTPEMVAKIIKRVEGLLDYVHLSAGRDGPLGSSMPFYYKRPSFIDEAKVVRSTTKLPLFLVGSISTPEDAVKVLEVADAVVIGRQLLADPDWPIKVRLNMPIRPCIRCNQSCRLLATREVRCDVNPELGWELLPTPPKGFGEVVVVGGGLMGMEAARILALRGFDVKLYEKGDKLGGQLNEIRDPYKRAEFMRLVDYYERELKGLGVKVYLNTEFKDDGGNVIYAVPKERQPEFKDYRGLRILLDSNLYAYQDYVFEWVRRNEVYVTDNVFRGLDRARAYLLMEKYRELGVEFVKSPESVKADVVIHSVYRDQPSIGKAIARGYWLGRTYGQLK</sequence>
<dbReference type="Proteomes" id="UP000006681">
    <property type="component" value="Chromosome"/>
</dbReference>
<dbReference type="SUPFAM" id="SSF51395">
    <property type="entry name" value="FMN-linked oxidoreductases"/>
    <property type="match status" value="1"/>
</dbReference>
<dbReference type="PANTHER" id="PTHR43303">
    <property type="entry name" value="NADPH DEHYDROGENASE C23G7.10C-RELATED"/>
    <property type="match status" value="1"/>
</dbReference>
<dbReference type="SUPFAM" id="SSF51971">
    <property type="entry name" value="Nucleotide-binding domain"/>
    <property type="match status" value="1"/>
</dbReference>
<dbReference type="InterPro" id="IPR001155">
    <property type="entry name" value="OxRdtase_FMN_N"/>
</dbReference>
<reference evidence="7 8" key="1">
    <citation type="journal article" date="2010" name="Stand. Genomic Sci.">
        <title>Complete genome sequence of Vulcanisaeta distributa type strain (IC-017).</title>
        <authorList>
            <person name="Mavromatis K."/>
            <person name="Sikorski J."/>
            <person name="Pabst E."/>
            <person name="Teshima H."/>
            <person name="Lapidus A."/>
            <person name="Lucas S."/>
            <person name="Nolan M."/>
            <person name="Glavina Del Rio T."/>
            <person name="Cheng J.F."/>
            <person name="Bruce D."/>
            <person name="Goodwin L."/>
            <person name="Pitluck S."/>
            <person name="Liolios K."/>
            <person name="Ivanova N."/>
            <person name="Mikhailova N."/>
            <person name="Pati A."/>
            <person name="Chen A."/>
            <person name="Palaniappan K."/>
            <person name="Land M."/>
            <person name="Hauser L."/>
            <person name="Chang Y.J."/>
            <person name="Jeffries C.D."/>
            <person name="Rohde M."/>
            <person name="Spring S."/>
            <person name="Goker M."/>
            <person name="Wirth R."/>
            <person name="Woyke T."/>
            <person name="Bristow J."/>
            <person name="Eisen J.A."/>
            <person name="Markowitz V."/>
            <person name="Hugenholtz P."/>
            <person name="Klenk H.P."/>
            <person name="Kyrpides N.C."/>
        </authorList>
    </citation>
    <scope>NUCLEOTIDE SEQUENCE [LARGE SCALE GENOMIC DNA]</scope>
    <source>
        <strain evidence="8">DSM 14429 / JCM 11212 / NBRC 100878 / IC-017</strain>
    </source>
</reference>
<keyword evidence="4" id="KW-0521">NADP</keyword>
<dbReference type="eggNOG" id="arCOG00615">
    <property type="taxonomic scope" value="Archaea"/>
</dbReference>
<dbReference type="HOGENOM" id="CLU_012153_1_2_2"/>
<evidence type="ECO:0000259" key="6">
    <source>
        <dbReference type="Pfam" id="PF00724"/>
    </source>
</evidence>
<keyword evidence="2" id="KW-0285">Flavoprotein</keyword>
<dbReference type="GO" id="GO:0003959">
    <property type="term" value="F:NADPH dehydrogenase activity"/>
    <property type="evidence" value="ECO:0007669"/>
    <property type="project" value="InterPro"/>
</dbReference>
<dbReference type="GeneID" id="9752161"/>
<evidence type="ECO:0000256" key="2">
    <source>
        <dbReference type="ARBA" id="ARBA00022630"/>
    </source>
</evidence>
<protein>
    <submittedName>
        <fullName evidence="7">NADH:flavin oxidoreductase/NADH oxidase</fullName>
    </submittedName>
</protein>
<dbReference type="PANTHER" id="PTHR43303:SF4">
    <property type="entry name" value="NADPH DEHYDROGENASE C23G7.10C-RELATED"/>
    <property type="match status" value="1"/>
</dbReference>